<dbReference type="Proteomes" id="UP000250321">
    <property type="component" value="Unassembled WGS sequence"/>
</dbReference>
<organism evidence="2 3">
    <name type="scientific">Prunus yedoensis var. nudiflora</name>
    <dbReference type="NCBI Taxonomy" id="2094558"/>
    <lineage>
        <taxon>Eukaryota</taxon>
        <taxon>Viridiplantae</taxon>
        <taxon>Streptophyta</taxon>
        <taxon>Embryophyta</taxon>
        <taxon>Tracheophyta</taxon>
        <taxon>Spermatophyta</taxon>
        <taxon>Magnoliopsida</taxon>
        <taxon>eudicotyledons</taxon>
        <taxon>Gunneridae</taxon>
        <taxon>Pentapetalae</taxon>
        <taxon>rosids</taxon>
        <taxon>fabids</taxon>
        <taxon>Rosales</taxon>
        <taxon>Rosaceae</taxon>
        <taxon>Amygdaloideae</taxon>
        <taxon>Amygdaleae</taxon>
        <taxon>Prunus</taxon>
    </lineage>
</organism>
<feature type="compositionally biased region" description="Low complexity" evidence="1">
    <location>
        <begin position="253"/>
        <end position="264"/>
    </location>
</feature>
<feature type="compositionally biased region" description="Basic residues" evidence="1">
    <location>
        <begin position="395"/>
        <end position="424"/>
    </location>
</feature>
<accession>A0A314YQ45</accession>
<comment type="caution">
    <text evidence="2">The sequence shown here is derived from an EMBL/GenBank/DDBJ whole genome shotgun (WGS) entry which is preliminary data.</text>
</comment>
<dbReference type="EMBL" id="PJQY01000915">
    <property type="protein sequence ID" value="PQQ06964.1"/>
    <property type="molecule type" value="Genomic_DNA"/>
</dbReference>
<keyword evidence="3" id="KW-1185">Reference proteome</keyword>
<evidence type="ECO:0000256" key="1">
    <source>
        <dbReference type="SAM" id="MobiDB-lite"/>
    </source>
</evidence>
<evidence type="ECO:0000313" key="2">
    <source>
        <dbReference type="EMBL" id="PQQ06964.1"/>
    </source>
</evidence>
<protein>
    <submittedName>
        <fullName evidence="2">Uncharacterized protein</fullName>
    </submittedName>
</protein>
<reference evidence="2 3" key="1">
    <citation type="submission" date="2018-02" db="EMBL/GenBank/DDBJ databases">
        <title>Draft genome of wild Prunus yedoensis var. nudiflora.</title>
        <authorList>
            <person name="Baek S."/>
            <person name="Kim J.-H."/>
            <person name="Choi K."/>
            <person name="Kim G.-B."/>
            <person name="Cho A."/>
            <person name="Jang H."/>
            <person name="Shin C.-H."/>
            <person name="Yu H.-J."/>
            <person name="Mun J.-H."/>
        </authorList>
    </citation>
    <scope>NUCLEOTIDE SEQUENCE [LARGE SCALE GENOMIC DNA]</scope>
    <source>
        <strain evidence="3">cv. Jeju island</strain>
        <tissue evidence="2">Leaf</tissue>
    </source>
</reference>
<dbReference type="AlphaFoldDB" id="A0A314YQ45"/>
<feature type="compositionally biased region" description="Low complexity" evidence="1">
    <location>
        <begin position="231"/>
        <end position="245"/>
    </location>
</feature>
<proteinExistence type="predicted"/>
<sequence length="424" mass="45091">MATNISDAEPLATAFARAPKKHNTSAFCYKFFYGLAERTGDLGLLPGFARPSLGHVQGRGRGLPAKLRGTTVRFNPDGPTSSQSINRLSSWRADVSQQHGVANITFQLQQGMTFLNLMPWRRRNAYDEDGRVWYEECISARFIRPDGEAARAALKNADWDPLTPKGTKVKKVSAGPPRPSTAAVVAPRATVPPSAGAAVAALTTAPTLSAAPAPRAAPVVGARKTLAHRTVPSSPSARSAAAVAPGRKRSREASSAGAAPVEAAPARVAAVEMAAVERPRKRTLFTSPEGGMRRESLGDCKGSPPVADVVIVEEEAAAEVPYVEETAAVQMVVEELGAAEVAVEEEATAERPVEEMTTTEIMVEAAAVAEAVIEEVAADEVVAEEVEEEAGTRGLPRRLRGGCRGGHQRGRRRGRRRGYHRRAC</sequence>
<gene>
    <name evidence="2" type="ORF">Pyn_27931</name>
</gene>
<evidence type="ECO:0000313" key="3">
    <source>
        <dbReference type="Proteomes" id="UP000250321"/>
    </source>
</evidence>
<feature type="region of interest" description="Disordered" evidence="1">
    <location>
        <begin position="387"/>
        <end position="424"/>
    </location>
</feature>
<name>A0A314YQ45_PRUYE</name>
<feature type="region of interest" description="Disordered" evidence="1">
    <location>
        <begin position="227"/>
        <end position="264"/>
    </location>
</feature>